<name>A0ABW5JVA5_9FLAO</name>
<keyword evidence="3 4" id="KW-0472">Membrane</keyword>
<feature type="transmembrane region" description="Helical" evidence="4">
    <location>
        <begin position="413"/>
        <end position="432"/>
    </location>
</feature>
<dbReference type="PANTHER" id="PTHR11360:SF304">
    <property type="entry name" value="MFS DOMAIN-CONTAINING PROTEIN"/>
    <property type="match status" value="1"/>
</dbReference>
<keyword evidence="1 4" id="KW-0812">Transmembrane</keyword>
<dbReference type="InterPro" id="IPR036259">
    <property type="entry name" value="MFS_trans_sf"/>
</dbReference>
<dbReference type="EMBL" id="JBHULK010000003">
    <property type="protein sequence ID" value="MFD2535438.1"/>
    <property type="molecule type" value="Genomic_DNA"/>
</dbReference>
<protein>
    <submittedName>
        <fullName evidence="6">OFA family MFS transporter</fullName>
    </submittedName>
</protein>
<dbReference type="PROSITE" id="PS50850">
    <property type="entry name" value="MFS"/>
    <property type="match status" value="1"/>
</dbReference>
<feature type="transmembrane region" description="Helical" evidence="4">
    <location>
        <begin position="12"/>
        <end position="31"/>
    </location>
</feature>
<organism evidence="6 7">
    <name type="scientific">Gelatiniphilus marinus</name>
    <dbReference type="NCBI Taxonomy" id="1759464"/>
    <lineage>
        <taxon>Bacteria</taxon>
        <taxon>Pseudomonadati</taxon>
        <taxon>Bacteroidota</taxon>
        <taxon>Flavobacteriia</taxon>
        <taxon>Flavobacteriales</taxon>
        <taxon>Flavobacteriaceae</taxon>
        <taxon>Gelatiniphilus</taxon>
    </lineage>
</organism>
<dbReference type="Proteomes" id="UP001597441">
    <property type="component" value="Unassembled WGS sequence"/>
</dbReference>
<evidence type="ECO:0000256" key="3">
    <source>
        <dbReference type="ARBA" id="ARBA00023136"/>
    </source>
</evidence>
<feature type="transmembrane region" description="Helical" evidence="4">
    <location>
        <begin position="274"/>
        <end position="294"/>
    </location>
</feature>
<dbReference type="InterPro" id="IPR020846">
    <property type="entry name" value="MFS_dom"/>
</dbReference>
<dbReference type="Gene3D" id="1.20.1250.20">
    <property type="entry name" value="MFS general substrate transporter like domains"/>
    <property type="match status" value="2"/>
</dbReference>
<evidence type="ECO:0000259" key="5">
    <source>
        <dbReference type="PROSITE" id="PS50850"/>
    </source>
</evidence>
<accession>A0ABW5JVA5</accession>
<sequence length="444" mass="47325">MDALEAKRKGRKVLLAGFLSNLSVGILYTWSNLKDAIEYTLDPATGERLYSAWDVSQLNMPYSIGGAVFAIFLIFAGRLQDKIGPKKVMILGISMVGLSTIVSGLIVHIPILFYITFGVVLGAGLAFVYDCPRPAAMKWFHPSKKGLINGLVVAGFGLGALWLGFVEVYLLESLGLSLETTLMILGGLILVIGIPCAMNVIDPPKGYVPPTPEGYDPSKSKVAAKSPSVSLATTARTPQAWMLLVIYAFMCSAGALVISNATDLMRVVPDGGETGIYAATILGILGLMVPLTSVTNSIGRASGGIISDKIGRKQTYWLMHAIAALNMLGFAYVYNTPTLVVIGITLACVTYGSTLSVTPTIVADYFGLKNYGANYGLVYYGWGLSLIIGPTIAQYVKNEGLKAGLEGADLYKNAFLIAVALIVVSAIIVTMLKQPKFKPEQIVD</sequence>
<dbReference type="Pfam" id="PF07690">
    <property type="entry name" value="MFS_1"/>
    <property type="match status" value="1"/>
</dbReference>
<dbReference type="InterPro" id="IPR011701">
    <property type="entry name" value="MFS"/>
</dbReference>
<feature type="transmembrane region" description="Helical" evidence="4">
    <location>
        <begin position="58"/>
        <end position="76"/>
    </location>
</feature>
<proteinExistence type="predicted"/>
<feature type="transmembrane region" description="Helical" evidence="4">
    <location>
        <begin position="315"/>
        <end position="334"/>
    </location>
</feature>
<dbReference type="SUPFAM" id="SSF103473">
    <property type="entry name" value="MFS general substrate transporter"/>
    <property type="match status" value="1"/>
</dbReference>
<dbReference type="InterPro" id="IPR050327">
    <property type="entry name" value="Proton-linked_MCT"/>
</dbReference>
<dbReference type="RefSeq" id="WP_388017901.1">
    <property type="nucleotide sequence ID" value="NZ_JBHUDT010000003.1"/>
</dbReference>
<feature type="transmembrane region" description="Helical" evidence="4">
    <location>
        <begin position="182"/>
        <end position="201"/>
    </location>
</feature>
<keyword evidence="7" id="KW-1185">Reference proteome</keyword>
<evidence type="ECO:0000313" key="7">
    <source>
        <dbReference type="Proteomes" id="UP001597441"/>
    </source>
</evidence>
<evidence type="ECO:0000256" key="4">
    <source>
        <dbReference type="SAM" id="Phobius"/>
    </source>
</evidence>
<evidence type="ECO:0000256" key="1">
    <source>
        <dbReference type="ARBA" id="ARBA00022692"/>
    </source>
</evidence>
<feature type="transmembrane region" description="Helical" evidence="4">
    <location>
        <begin position="88"/>
        <end position="106"/>
    </location>
</feature>
<feature type="domain" description="Major facilitator superfamily (MFS) profile" evidence="5">
    <location>
        <begin position="9"/>
        <end position="437"/>
    </location>
</feature>
<feature type="transmembrane region" description="Helical" evidence="4">
    <location>
        <begin position="340"/>
        <end position="363"/>
    </location>
</feature>
<reference evidence="7" key="1">
    <citation type="journal article" date="2019" name="Int. J. Syst. Evol. Microbiol.">
        <title>The Global Catalogue of Microorganisms (GCM) 10K type strain sequencing project: providing services to taxonomists for standard genome sequencing and annotation.</title>
        <authorList>
            <consortium name="The Broad Institute Genomics Platform"/>
            <consortium name="The Broad Institute Genome Sequencing Center for Infectious Disease"/>
            <person name="Wu L."/>
            <person name="Ma J."/>
        </authorList>
    </citation>
    <scope>NUCLEOTIDE SEQUENCE [LARGE SCALE GENOMIC DNA]</scope>
    <source>
        <strain evidence="7">KCTC 42903</strain>
    </source>
</reference>
<dbReference type="CDD" id="cd17353">
    <property type="entry name" value="MFS_OFA_like"/>
    <property type="match status" value="1"/>
</dbReference>
<dbReference type="PANTHER" id="PTHR11360">
    <property type="entry name" value="MONOCARBOXYLATE TRANSPORTER"/>
    <property type="match status" value="1"/>
</dbReference>
<feature type="transmembrane region" description="Helical" evidence="4">
    <location>
        <begin position="375"/>
        <end position="393"/>
    </location>
</feature>
<feature type="transmembrane region" description="Helical" evidence="4">
    <location>
        <begin position="112"/>
        <end position="129"/>
    </location>
</feature>
<feature type="transmembrane region" description="Helical" evidence="4">
    <location>
        <begin position="240"/>
        <end position="262"/>
    </location>
</feature>
<feature type="transmembrane region" description="Helical" evidence="4">
    <location>
        <begin position="150"/>
        <end position="170"/>
    </location>
</feature>
<gene>
    <name evidence="6" type="ORF">ACFSQS_10030</name>
</gene>
<evidence type="ECO:0000313" key="6">
    <source>
        <dbReference type="EMBL" id="MFD2535438.1"/>
    </source>
</evidence>
<evidence type="ECO:0000256" key="2">
    <source>
        <dbReference type="ARBA" id="ARBA00022989"/>
    </source>
</evidence>
<keyword evidence="2 4" id="KW-1133">Transmembrane helix</keyword>
<comment type="caution">
    <text evidence="6">The sequence shown here is derived from an EMBL/GenBank/DDBJ whole genome shotgun (WGS) entry which is preliminary data.</text>
</comment>